<protein>
    <submittedName>
        <fullName evidence="2">Uncharacterized protein</fullName>
    </submittedName>
</protein>
<reference evidence="1" key="2">
    <citation type="submission" date="2021-02" db="EMBL/GenBank/DDBJ databases">
        <title>Copper resistance gene diversity in local Xanthomonas species at agrochemical polluted sites in Trinidad, Trinidad and Tobago.</title>
        <authorList>
            <person name="Ramnarine S.D.B.J."/>
            <person name="Ramsubhag A."/>
            <person name="Jayaraman J."/>
        </authorList>
    </citation>
    <scope>NUCLEOTIDE SEQUENCE</scope>
    <source>
        <strain evidence="1">CaNP6A</strain>
    </source>
</reference>
<dbReference type="EMBL" id="JAFFQI010000171">
    <property type="protein sequence ID" value="MCD0265267.1"/>
    <property type="molecule type" value="Genomic_DNA"/>
</dbReference>
<evidence type="ECO:0000313" key="1">
    <source>
        <dbReference type="EMBL" id="MCD0265267.1"/>
    </source>
</evidence>
<dbReference type="EMBL" id="MDEH01000015">
    <property type="protein sequence ID" value="PPU70811.1"/>
    <property type="molecule type" value="Genomic_DNA"/>
</dbReference>
<name>A0A2S7DAF2_9XANT</name>
<comment type="caution">
    <text evidence="2">The sequence shown here is derived from an EMBL/GenBank/DDBJ whole genome shotgun (WGS) entry which is preliminary data.</text>
</comment>
<dbReference type="RefSeq" id="WP_104588678.1">
    <property type="nucleotide sequence ID" value="NZ_JAFFQH010000159.1"/>
</dbReference>
<proteinExistence type="predicted"/>
<keyword evidence="4" id="KW-1185">Reference proteome</keyword>
<dbReference type="Proteomes" id="UP000239865">
    <property type="component" value="Unassembled WGS sequence"/>
</dbReference>
<organism evidence="2 3">
    <name type="scientific">Xanthomonas melonis</name>
    <dbReference type="NCBI Taxonomy" id="56456"/>
    <lineage>
        <taxon>Bacteria</taxon>
        <taxon>Pseudomonadati</taxon>
        <taxon>Pseudomonadota</taxon>
        <taxon>Gammaproteobacteria</taxon>
        <taxon>Lysobacterales</taxon>
        <taxon>Lysobacteraceae</taxon>
        <taxon>Xanthomonas</taxon>
    </lineage>
</organism>
<dbReference type="AlphaFoldDB" id="A0A2S7DAF2"/>
<sequence>MTELITKEKGKAKSTVVVTLTVARVEFGGNTGKGEYFYSFSPDLLLVGKGQQDVTLLYRFDDEVPYQFRIRSLLSSDAHDQIKKPHIAEDGRSVSVVNRNNKATLIFFTVIIEDEKRKLLFSCDPQVGNDPQISPK</sequence>
<dbReference type="OrthoDB" id="6024804at2"/>
<dbReference type="Proteomes" id="UP001430396">
    <property type="component" value="Unassembled WGS sequence"/>
</dbReference>
<evidence type="ECO:0000313" key="3">
    <source>
        <dbReference type="Proteomes" id="UP000239865"/>
    </source>
</evidence>
<evidence type="ECO:0000313" key="4">
    <source>
        <dbReference type="Proteomes" id="UP001430396"/>
    </source>
</evidence>
<gene>
    <name evidence="1" type="ORF">JWH11_02185</name>
    <name evidence="2" type="ORF">XmelCFBP4644_18495</name>
</gene>
<reference evidence="2 3" key="1">
    <citation type="submission" date="2016-08" db="EMBL/GenBank/DDBJ databases">
        <authorList>
            <person name="Seilhamer J.J."/>
        </authorList>
    </citation>
    <scope>NUCLEOTIDE SEQUENCE [LARGE SCALE GENOMIC DNA]</scope>
    <source>
        <strain evidence="2 3">CFBP4644</strain>
    </source>
</reference>
<accession>A0A2S7DAF2</accession>
<evidence type="ECO:0000313" key="2">
    <source>
        <dbReference type="EMBL" id="PPU70811.1"/>
    </source>
</evidence>